<proteinExistence type="predicted"/>
<name>A0ABP0VCJ3_9BRYO</name>
<accession>A0ABP0VCJ3</accession>
<evidence type="ECO:0000313" key="1">
    <source>
        <dbReference type="EMBL" id="CAK9252114.1"/>
    </source>
</evidence>
<dbReference type="EMBL" id="CAXAQS010000553">
    <property type="protein sequence ID" value="CAK9252114.1"/>
    <property type="molecule type" value="Genomic_DNA"/>
</dbReference>
<protein>
    <submittedName>
        <fullName evidence="1">Uncharacterized protein</fullName>
    </submittedName>
</protein>
<sequence length="111" mass="11971">MGGTATRGCDCVPLLSVMDCKIEEPRRSRPVTRVFGCIVYLFNPLAHTLNGLNGVSNKRDTNTSKSMRCAIQTAGSRDCKVRAALCNKTDTISLYIINSGSAAKLAQIVFS</sequence>
<evidence type="ECO:0000313" key="2">
    <source>
        <dbReference type="Proteomes" id="UP001497444"/>
    </source>
</evidence>
<comment type="caution">
    <text evidence="1">The sequence shown here is derived from an EMBL/GenBank/DDBJ whole genome shotgun (WGS) entry which is preliminary data.</text>
</comment>
<organism evidence="1 2">
    <name type="scientific">Sphagnum jensenii</name>
    <dbReference type="NCBI Taxonomy" id="128206"/>
    <lineage>
        <taxon>Eukaryota</taxon>
        <taxon>Viridiplantae</taxon>
        <taxon>Streptophyta</taxon>
        <taxon>Embryophyta</taxon>
        <taxon>Bryophyta</taxon>
        <taxon>Sphagnophytina</taxon>
        <taxon>Sphagnopsida</taxon>
        <taxon>Sphagnales</taxon>
        <taxon>Sphagnaceae</taxon>
        <taxon>Sphagnum</taxon>
    </lineage>
</organism>
<gene>
    <name evidence="1" type="ORF">CSSPJE1EN1_LOCUS27492</name>
</gene>
<dbReference type="Proteomes" id="UP001497444">
    <property type="component" value="Unassembled WGS sequence"/>
</dbReference>
<reference evidence="1" key="1">
    <citation type="submission" date="2024-02" db="EMBL/GenBank/DDBJ databases">
        <authorList>
            <consortium name="ELIXIR-Norway"/>
            <consortium name="Elixir Norway"/>
        </authorList>
    </citation>
    <scope>NUCLEOTIDE SEQUENCE</scope>
</reference>
<keyword evidence="2" id="KW-1185">Reference proteome</keyword>